<organism evidence="2 3">
    <name type="scientific">Oceanotoga teriensis</name>
    <dbReference type="NCBI Taxonomy" id="515440"/>
    <lineage>
        <taxon>Bacteria</taxon>
        <taxon>Thermotogati</taxon>
        <taxon>Thermotogota</taxon>
        <taxon>Thermotogae</taxon>
        <taxon>Petrotogales</taxon>
        <taxon>Petrotogaceae</taxon>
        <taxon>Oceanotoga</taxon>
    </lineage>
</organism>
<protein>
    <submittedName>
        <fullName evidence="2">Uncharacterized protein</fullName>
    </submittedName>
</protein>
<dbReference type="Proteomes" id="UP000245921">
    <property type="component" value="Unassembled WGS sequence"/>
</dbReference>
<gene>
    <name evidence="2" type="ORF">C7380_10935</name>
</gene>
<evidence type="ECO:0000313" key="3">
    <source>
        <dbReference type="Proteomes" id="UP000245921"/>
    </source>
</evidence>
<evidence type="ECO:0000256" key="1">
    <source>
        <dbReference type="SAM" id="Coils"/>
    </source>
</evidence>
<dbReference type="EMBL" id="QGGI01000009">
    <property type="protein sequence ID" value="PWJ92152.1"/>
    <property type="molecule type" value="Genomic_DNA"/>
</dbReference>
<proteinExistence type="predicted"/>
<feature type="coiled-coil region" evidence="1">
    <location>
        <begin position="109"/>
        <end position="136"/>
    </location>
</feature>
<sequence length="361" mass="41698">MKIDNYKLNMLSNREYIYKKTETKRSLFWVGNKPSEKSNNDFAKDLMSSIKERMQDIKNILNDIKNISKDEDIDDLNIEDKSKIELKMLIEMVEKFTGKKLNSFKVIDSDELKNKLKDLEKNNSELKNDLNLNRYQNINNREWGFEYNYDLERYEYEKLNFSSSGMVKTSDGREISFDLEMSMERAMFEKESFNFTVGSVQDPLVINYDTMISDLDQEKFEFDLNSDGIKESISYLKDGMGFLAFDKNENGKIDDGSELFGPESGNGFSELSAYDQDKNGWIDENDEIFNDLRVWAKTSNGTDMLFTLKETGVGAIYLGNSKNDYSLKTSIDNTLGVIRNTGIFLKETGEVGTIHNIDFSV</sequence>
<dbReference type="PANTHER" id="PTHR39431:SF1">
    <property type="entry name" value="FRPA_C-RELATED PROTEIN"/>
    <property type="match status" value="1"/>
</dbReference>
<keyword evidence="1" id="KW-0175">Coiled coil</keyword>
<dbReference type="RefSeq" id="WP_109604877.1">
    <property type="nucleotide sequence ID" value="NZ_QGGI01000009.1"/>
</dbReference>
<dbReference type="PANTHER" id="PTHR39431">
    <property type="entry name" value="FRPA/C-RELATED PROTEIN"/>
    <property type="match status" value="1"/>
</dbReference>
<evidence type="ECO:0000313" key="2">
    <source>
        <dbReference type="EMBL" id="PWJ92152.1"/>
    </source>
</evidence>
<reference evidence="2 3" key="1">
    <citation type="submission" date="2018-05" db="EMBL/GenBank/DDBJ databases">
        <title>Genomic Encyclopedia of Type Strains, Phase IV (KMG-IV): sequencing the most valuable type-strain genomes for metagenomic binning, comparative biology and taxonomic classification.</title>
        <authorList>
            <person name="Goeker M."/>
        </authorList>
    </citation>
    <scope>NUCLEOTIDE SEQUENCE [LARGE SCALE GENOMIC DNA]</scope>
    <source>
        <strain evidence="2 3">DSM 24906</strain>
    </source>
</reference>
<comment type="caution">
    <text evidence="2">The sequence shown here is derived from an EMBL/GenBank/DDBJ whole genome shotgun (WGS) entry which is preliminary data.</text>
</comment>
<accession>A0AA45HIH2</accession>
<keyword evidence="3" id="KW-1185">Reference proteome</keyword>
<name>A0AA45HIH2_9BACT</name>
<dbReference type="AlphaFoldDB" id="A0AA45HIH2"/>